<evidence type="ECO:0000256" key="8">
    <source>
        <dbReference type="SAM" id="SignalP"/>
    </source>
</evidence>
<feature type="domain" description="Ricin B lectin" evidence="9">
    <location>
        <begin position="32"/>
        <end position="169"/>
    </location>
</feature>
<organism evidence="10">
    <name type="scientific">Pseudoalteromonas prydzensis</name>
    <dbReference type="NCBI Taxonomy" id="182141"/>
    <lineage>
        <taxon>Bacteria</taxon>
        <taxon>Pseudomonadati</taxon>
        <taxon>Pseudomonadota</taxon>
        <taxon>Gammaproteobacteria</taxon>
        <taxon>Alteromonadales</taxon>
        <taxon>Pseudoalteromonadaceae</taxon>
        <taxon>Pseudoalteromonas</taxon>
    </lineage>
</organism>
<keyword evidence="5 7" id="KW-0326">Glycosidase</keyword>
<dbReference type="InterPro" id="IPR017853">
    <property type="entry name" value="GH"/>
</dbReference>
<evidence type="ECO:0000256" key="5">
    <source>
        <dbReference type="ARBA" id="ARBA00023295"/>
    </source>
</evidence>
<name>A0A7V1GF35_9GAMM</name>
<evidence type="ECO:0000256" key="6">
    <source>
        <dbReference type="ARBA" id="ARBA00023326"/>
    </source>
</evidence>
<dbReference type="RefSeq" id="WP_304182937.1">
    <property type="nucleotide sequence ID" value="NZ_DRGM01000144.1"/>
</dbReference>
<dbReference type="PANTHER" id="PTHR31297">
    <property type="entry name" value="GLUCAN ENDO-1,6-BETA-GLUCOSIDASE B"/>
    <property type="match status" value="1"/>
</dbReference>
<dbReference type="PROSITE" id="PS50231">
    <property type="entry name" value="RICIN_B_LECTIN"/>
    <property type="match status" value="1"/>
</dbReference>
<keyword evidence="6" id="KW-0624">Polysaccharide degradation</keyword>
<dbReference type="EMBL" id="DRGM01000144">
    <property type="protein sequence ID" value="HEA17495.1"/>
    <property type="molecule type" value="Genomic_DNA"/>
</dbReference>
<dbReference type="AlphaFoldDB" id="A0A7V1GF35"/>
<keyword evidence="3" id="KW-0136">Cellulose degradation</keyword>
<dbReference type="PROSITE" id="PS00659">
    <property type="entry name" value="GLYCOSYL_HYDROL_F5"/>
    <property type="match status" value="1"/>
</dbReference>
<dbReference type="InterPro" id="IPR000772">
    <property type="entry name" value="Ricin_B_lectin"/>
</dbReference>
<proteinExistence type="inferred from homology"/>
<evidence type="ECO:0000256" key="4">
    <source>
        <dbReference type="ARBA" id="ARBA00023277"/>
    </source>
</evidence>
<dbReference type="GO" id="GO:0030245">
    <property type="term" value="P:cellulose catabolic process"/>
    <property type="evidence" value="ECO:0007669"/>
    <property type="project" value="UniProtKB-KW"/>
</dbReference>
<dbReference type="GO" id="GO:0008422">
    <property type="term" value="F:beta-glucosidase activity"/>
    <property type="evidence" value="ECO:0007669"/>
    <property type="project" value="TreeGrafter"/>
</dbReference>
<keyword evidence="2 7" id="KW-0378">Hydrolase</keyword>
<dbReference type="Gene3D" id="3.20.20.80">
    <property type="entry name" value="Glycosidases"/>
    <property type="match status" value="1"/>
</dbReference>
<dbReference type="GO" id="GO:0009986">
    <property type="term" value="C:cell surface"/>
    <property type="evidence" value="ECO:0007669"/>
    <property type="project" value="TreeGrafter"/>
</dbReference>
<evidence type="ECO:0000256" key="3">
    <source>
        <dbReference type="ARBA" id="ARBA00023001"/>
    </source>
</evidence>
<evidence type="ECO:0000313" key="10">
    <source>
        <dbReference type="EMBL" id="HEA17495.1"/>
    </source>
</evidence>
<keyword evidence="4" id="KW-0119">Carbohydrate metabolism</keyword>
<dbReference type="InterPro" id="IPR018087">
    <property type="entry name" value="Glyco_hydro_5_CS"/>
</dbReference>
<feature type="signal peptide" evidence="8">
    <location>
        <begin position="1"/>
        <end position="28"/>
    </location>
</feature>
<reference evidence="10" key="1">
    <citation type="journal article" date="2020" name="mSystems">
        <title>Genome- and Community-Level Interaction Insights into Carbon Utilization and Element Cycling Functions of Hydrothermarchaeota in Hydrothermal Sediment.</title>
        <authorList>
            <person name="Zhou Z."/>
            <person name="Liu Y."/>
            <person name="Xu W."/>
            <person name="Pan J."/>
            <person name="Luo Z.H."/>
            <person name="Li M."/>
        </authorList>
    </citation>
    <scope>NUCLEOTIDE SEQUENCE [LARGE SCALE GENOMIC DNA]</scope>
    <source>
        <strain evidence="10">HyVt-346</strain>
    </source>
</reference>
<dbReference type="Gene3D" id="2.80.10.50">
    <property type="match status" value="2"/>
</dbReference>
<feature type="chain" id="PRO_5031209590" description="Ricin B lectin domain-containing protein" evidence="8">
    <location>
        <begin position="29"/>
        <end position="506"/>
    </location>
</feature>
<evidence type="ECO:0000256" key="1">
    <source>
        <dbReference type="ARBA" id="ARBA00005641"/>
    </source>
</evidence>
<dbReference type="SUPFAM" id="SSF50370">
    <property type="entry name" value="Ricin B-like lectins"/>
    <property type="match status" value="1"/>
</dbReference>
<dbReference type="InterPro" id="IPR050386">
    <property type="entry name" value="Glycosyl_hydrolase_5"/>
</dbReference>
<protein>
    <recommendedName>
        <fullName evidence="9">Ricin B lectin domain-containing protein</fullName>
    </recommendedName>
</protein>
<evidence type="ECO:0000259" key="9">
    <source>
        <dbReference type="SMART" id="SM00458"/>
    </source>
</evidence>
<dbReference type="SUPFAM" id="SSF51445">
    <property type="entry name" value="(Trans)glycosidases"/>
    <property type="match status" value="1"/>
</dbReference>
<evidence type="ECO:0000256" key="2">
    <source>
        <dbReference type="ARBA" id="ARBA00022801"/>
    </source>
</evidence>
<evidence type="ECO:0000256" key="7">
    <source>
        <dbReference type="RuleBase" id="RU361153"/>
    </source>
</evidence>
<dbReference type="Proteomes" id="UP000886188">
    <property type="component" value="Unassembled WGS sequence"/>
</dbReference>
<dbReference type="GO" id="GO:0005576">
    <property type="term" value="C:extracellular region"/>
    <property type="evidence" value="ECO:0007669"/>
    <property type="project" value="TreeGrafter"/>
</dbReference>
<sequence>MFIKMCKSLINNLCLPFFIVSIGMGANASVTEGRYLLVNKHSDKVLDVAANGQADGVNVLQWEQGLGLNQRWDINKLDNGYYTIMAAHSGKALDVESWNADNGANLTQYNYSGNDNQQWHIEDVGSGYYKVISKFSGKTVEIKDMATNNGANAQLWDYWGGDSQLWRLASVDMQQPSQSATEIVSKMGAGWNLGNTLDAVGGETNWGNPLTQRYMIESVAAQGFKTIRIPVTWQGHFSGVDNTIDPAWLARVEQLVNYALDANLYVIINIHHDEWVVPTYAAQQQSSDILADIWSQVAERFKNHSQQLIFETLNEPRANKGTPLEWSGTLENYQVVNVLNQVALDEIRRSGGNNKQRLVLIPGYAASPWQEQIEHISIPADEMIAISTHGYVPYTFTEQEVADGGDSVFDGDEQALIDYIFDNLNNRFVSNGIPVVMGEWGSVDKGNSQDRAAYARYYQSKANDIGIVTIVWDNNALGGNGHNYRLYDRSNNQWIFADIVSGIIQP</sequence>
<dbReference type="InterPro" id="IPR035992">
    <property type="entry name" value="Ricin_B-like_lectins"/>
</dbReference>
<dbReference type="SMART" id="SM00458">
    <property type="entry name" value="RICIN"/>
    <property type="match status" value="1"/>
</dbReference>
<comment type="caution">
    <text evidence="10">The sequence shown here is derived from an EMBL/GenBank/DDBJ whole genome shotgun (WGS) entry which is preliminary data.</text>
</comment>
<dbReference type="Pfam" id="PF00150">
    <property type="entry name" value="Cellulase"/>
    <property type="match status" value="1"/>
</dbReference>
<dbReference type="Pfam" id="PF14200">
    <property type="entry name" value="RicinB_lectin_2"/>
    <property type="match status" value="2"/>
</dbReference>
<dbReference type="CDD" id="cd00161">
    <property type="entry name" value="beta-trefoil_Ricin-like"/>
    <property type="match status" value="1"/>
</dbReference>
<dbReference type="InterPro" id="IPR001547">
    <property type="entry name" value="Glyco_hydro_5"/>
</dbReference>
<gene>
    <name evidence="10" type="ORF">ENH88_13835</name>
</gene>
<accession>A0A7V1GF35</accession>
<keyword evidence="8" id="KW-0732">Signal</keyword>
<dbReference type="PANTHER" id="PTHR31297:SF41">
    <property type="entry name" value="ENDOGLUCANASE, PUTATIVE (AFU_ORTHOLOGUE AFUA_5G01830)-RELATED"/>
    <property type="match status" value="1"/>
</dbReference>
<comment type="similarity">
    <text evidence="1 7">Belongs to the glycosyl hydrolase 5 (cellulase A) family.</text>
</comment>